<dbReference type="SUPFAM" id="SSF55961">
    <property type="entry name" value="Bet v1-like"/>
    <property type="match status" value="1"/>
</dbReference>
<sequence length="142" mass="16700">MKGYSSKIIIDYPIEKVFKVFIDINKREMPRFNKKNPTETSYSRVIKQIGKTKIEMITKVTGYEKDNLYEVTSTVDGDTYISRYEFKKINDNKTEITLIERQNTGLISKIYIMFKGITAKNKLKRKLEKIKEGIEEEVSRRG</sequence>
<dbReference type="OrthoDB" id="1911736at2"/>
<dbReference type="Pfam" id="PF11687">
    <property type="entry name" value="DUF3284"/>
    <property type="match status" value="1"/>
</dbReference>
<dbReference type="InterPro" id="IPR021701">
    <property type="entry name" value="DUF3284"/>
</dbReference>
<gene>
    <name evidence="1" type="ORF">BEN51_03105</name>
</gene>
<evidence type="ECO:0000313" key="1">
    <source>
        <dbReference type="EMBL" id="ASW42501.1"/>
    </source>
</evidence>
<dbReference type="CDD" id="cd07812">
    <property type="entry name" value="SRPBCC"/>
    <property type="match status" value="1"/>
</dbReference>
<keyword evidence="2" id="KW-1185">Reference proteome</keyword>
<reference evidence="1 2" key="1">
    <citation type="submission" date="2016-08" db="EMBL/GenBank/DDBJ databases">
        <title>Complete Genome Sequence Of The Indigo Reducing Clostridium isatidis DSM15098.</title>
        <authorList>
            <person name="Little G.T."/>
            <person name="Minton N.P."/>
        </authorList>
    </citation>
    <scope>NUCLEOTIDE SEQUENCE [LARGE SCALE GENOMIC DNA]</scope>
    <source>
        <strain evidence="1 2">DSM 15098</strain>
    </source>
</reference>
<dbReference type="Proteomes" id="UP000264883">
    <property type="component" value="Chromosome"/>
</dbReference>
<dbReference type="RefSeq" id="WP_119864638.1">
    <property type="nucleotide sequence ID" value="NZ_CP016786.1"/>
</dbReference>
<evidence type="ECO:0008006" key="3">
    <source>
        <dbReference type="Google" id="ProtNLM"/>
    </source>
</evidence>
<organism evidence="1 2">
    <name type="scientific">Clostridium isatidis</name>
    <dbReference type="NCBI Taxonomy" id="182773"/>
    <lineage>
        <taxon>Bacteria</taxon>
        <taxon>Bacillati</taxon>
        <taxon>Bacillota</taxon>
        <taxon>Clostridia</taxon>
        <taxon>Eubacteriales</taxon>
        <taxon>Clostridiaceae</taxon>
        <taxon>Clostridium</taxon>
    </lineage>
</organism>
<evidence type="ECO:0000313" key="2">
    <source>
        <dbReference type="Proteomes" id="UP000264883"/>
    </source>
</evidence>
<name>A0A343JAE3_9CLOT</name>
<dbReference type="InterPro" id="IPR023393">
    <property type="entry name" value="START-like_dom_sf"/>
</dbReference>
<accession>A0A343JAE3</accession>
<dbReference type="AlphaFoldDB" id="A0A343JAE3"/>
<dbReference type="EMBL" id="CP016786">
    <property type="protein sequence ID" value="ASW42501.1"/>
    <property type="molecule type" value="Genomic_DNA"/>
</dbReference>
<protein>
    <recommendedName>
        <fullName evidence="3">DUF3284 domain-containing protein</fullName>
    </recommendedName>
</protein>
<dbReference type="KEGG" id="cia:BEN51_03105"/>
<proteinExistence type="predicted"/>
<dbReference type="Gene3D" id="3.30.530.20">
    <property type="match status" value="1"/>
</dbReference>